<evidence type="ECO:0000313" key="2">
    <source>
        <dbReference type="EMBL" id="UXW03358.1"/>
    </source>
</evidence>
<accession>A0AAJ5SQN2</accession>
<gene>
    <name evidence="2" type="ORF">IXO792_02655</name>
</gene>
<evidence type="ECO:0000313" key="3">
    <source>
        <dbReference type="Proteomes" id="UP000187097"/>
    </source>
</evidence>
<dbReference type="Proteomes" id="UP000187097">
    <property type="component" value="Chromosome"/>
</dbReference>
<dbReference type="RefSeq" id="WP_075239463.1">
    <property type="nucleotide sequence ID" value="NZ_CP047493.1"/>
</dbReference>
<proteinExistence type="predicted"/>
<reference evidence="2" key="2">
    <citation type="submission" date="2020-01" db="EMBL/GenBank/DDBJ databases">
        <title>Complete genome investigation of Xanthomonas oryzae strains.</title>
        <authorList>
            <person name="Kaur A."/>
            <person name="Bansal K."/>
            <person name="Patil P.B."/>
        </authorList>
    </citation>
    <scope>NUCLEOTIDE SEQUENCE</scope>
    <source>
        <strain evidence="2">IXO792</strain>
    </source>
</reference>
<dbReference type="EMBL" id="CP047493">
    <property type="protein sequence ID" value="UXW03358.1"/>
    <property type="molecule type" value="Genomic_DNA"/>
</dbReference>
<sequence>MNREIPCGNVRTIVPTALLLLALMVSSSAQAEPVISTRITSHAHGAFAVLVVGNGLKTCVSLIYNKPVLGPDLKLNTPNDYQLYAMSTVNCQPGTGMAGLYGTLGFQGSNSGTLDISLSNSGFSYRAYH</sequence>
<evidence type="ECO:0000256" key="1">
    <source>
        <dbReference type="SAM" id="SignalP"/>
    </source>
</evidence>
<feature type="signal peptide" evidence="1">
    <location>
        <begin position="1"/>
        <end position="31"/>
    </location>
</feature>
<name>A0AAJ5SQN2_XANOO</name>
<protein>
    <recommendedName>
        <fullName evidence="4">Spore coat protein U domain-containing protein</fullName>
    </recommendedName>
</protein>
<evidence type="ECO:0008006" key="4">
    <source>
        <dbReference type="Google" id="ProtNLM"/>
    </source>
</evidence>
<reference evidence="2" key="1">
    <citation type="submission" date="2015-01" db="EMBL/GenBank/DDBJ databases">
        <authorList>
            <person name="Midha S."/>
            <person name="Anil M.G."/>
            <person name="Mishra D."/>
            <person name="Brahma K."/>
            <person name="Laha G.S."/>
            <person name="Sundaram R.M."/>
            <person name="Sonti R.V."/>
            <person name="Patil P.B."/>
        </authorList>
    </citation>
    <scope>NUCLEOTIDE SEQUENCE</scope>
    <source>
        <strain evidence="2">IXO792</strain>
    </source>
</reference>
<keyword evidence="1" id="KW-0732">Signal</keyword>
<feature type="chain" id="PRO_5042534154" description="Spore coat protein U domain-containing protein" evidence="1">
    <location>
        <begin position="32"/>
        <end position="129"/>
    </location>
</feature>
<dbReference type="AlphaFoldDB" id="A0AAJ5SQN2"/>
<organism evidence="2 3">
    <name type="scientific">Xanthomonas oryzae pv. oryzae</name>
    <dbReference type="NCBI Taxonomy" id="64187"/>
    <lineage>
        <taxon>Bacteria</taxon>
        <taxon>Pseudomonadati</taxon>
        <taxon>Pseudomonadota</taxon>
        <taxon>Gammaproteobacteria</taxon>
        <taxon>Lysobacterales</taxon>
        <taxon>Lysobacteraceae</taxon>
        <taxon>Xanthomonas</taxon>
    </lineage>
</organism>